<gene>
    <name evidence="2" type="ORF">DCAR_0830676</name>
</gene>
<organism evidence="2 3">
    <name type="scientific">Daucus carota subsp. sativus</name>
    <name type="common">Carrot</name>
    <dbReference type="NCBI Taxonomy" id="79200"/>
    <lineage>
        <taxon>Eukaryota</taxon>
        <taxon>Viridiplantae</taxon>
        <taxon>Streptophyta</taxon>
        <taxon>Embryophyta</taxon>
        <taxon>Tracheophyta</taxon>
        <taxon>Spermatophyta</taxon>
        <taxon>Magnoliopsida</taxon>
        <taxon>eudicotyledons</taxon>
        <taxon>Gunneridae</taxon>
        <taxon>Pentapetalae</taxon>
        <taxon>asterids</taxon>
        <taxon>campanulids</taxon>
        <taxon>Apiales</taxon>
        <taxon>Apiaceae</taxon>
        <taxon>Apioideae</taxon>
        <taxon>Scandiceae</taxon>
        <taxon>Daucinae</taxon>
        <taxon>Daucus</taxon>
        <taxon>Daucus sect. Daucus</taxon>
    </lineage>
</organism>
<accession>A0AAF1BCH0</accession>
<dbReference type="EMBL" id="CP093350">
    <property type="protein sequence ID" value="WOH11196.1"/>
    <property type="molecule type" value="Genomic_DNA"/>
</dbReference>
<feature type="region of interest" description="Disordered" evidence="1">
    <location>
        <begin position="1"/>
        <end position="46"/>
    </location>
</feature>
<evidence type="ECO:0000313" key="3">
    <source>
        <dbReference type="Proteomes" id="UP000077755"/>
    </source>
</evidence>
<reference evidence="2" key="2">
    <citation type="submission" date="2022-03" db="EMBL/GenBank/DDBJ databases">
        <title>Draft title - Genomic analysis of global carrot germplasm unveils the trajectory of domestication and the origin of high carotenoid orange carrot.</title>
        <authorList>
            <person name="Iorizzo M."/>
            <person name="Ellison S."/>
            <person name="Senalik D."/>
            <person name="Macko-Podgorni A."/>
            <person name="Grzebelus D."/>
            <person name="Bostan H."/>
            <person name="Rolling W."/>
            <person name="Curaba J."/>
            <person name="Simon P."/>
        </authorList>
    </citation>
    <scope>NUCLEOTIDE SEQUENCE</scope>
    <source>
        <tissue evidence="2">Leaf</tissue>
    </source>
</reference>
<protein>
    <submittedName>
        <fullName evidence="2">Uncharacterized protein</fullName>
    </submittedName>
</protein>
<dbReference type="Proteomes" id="UP000077755">
    <property type="component" value="Chromosome 8"/>
</dbReference>
<dbReference type="AlphaFoldDB" id="A0AAF1BCH0"/>
<reference evidence="2" key="1">
    <citation type="journal article" date="2016" name="Nat. Genet.">
        <title>A high-quality carrot genome assembly provides new insights into carotenoid accumulation and asterid genome evolution.</title>
        <authorList>
            <person name="Iorizzo M."/>
            <person name="Ellison S."/>
            <person name="Senalik D."/>
            <person name="Zeng P."/>
            <person name="Satapoomin P."/>
            <person name="Huang J."/>
            <person name="Bowman M."/>
            <person name="Iovene M."/>
            <person name="Sanseverino W."/>
            <person name="Cavagnaro P."/>
            <person name="Yildiz M."/>
            <person name="Macko-Podgorni A."/>
            <person name="Moranska E."/>
            <person name="Grzebelus E."/>
            <person name="Grzebelus D."/>
            <person name="Ashrafi H."/>
            <person name="Zheng Z."/>
            <person name="Cheng S."/>
            <person name="Spooner D."/>
            <person name="Van Deynze A."/>
            <person name="Simon P."/>
        </authorList>
    </citation>
    <scope>NUCLEOTIDE SEQUENCE</scope>
    <source>
        <tissue evidence="2">Leaf</tissue>
    </source>
</reference>
<sequence length="126" mass="13935">MAAESKRRKVDDPAPFSRTASSSAGKQETFAPPPRRPMTNAVQNRGLDPKIQQARDYAVAQAQQDGCMANFKIIDSPFGNFLLPFDVTGVDCSQFFWCYLLLKLTSPWIPLLYSVGIFLGSSPFSP</sequence>
<evidence type="ECO:0000256" key="1">
    <source>
        <dbReference type="SAM" id="MobiDB-lite"/>
    </source>
</evidence>
<keyword evidence="3" id="KW-1185">Reference proteome</keyword>
<name>A0AAF1BCH0_DAUCS</name>
<proteinExistence type="predicted"/>
<dbReference type="PANTHER" id="PTHR48205:SF1">
    <property type="entry name" value="OS01G0742766 PROTEIN"/>
    <property type="match status" value="1"/>
</dbReference>
<evidence type="ECO:0000313" key="2">
    <source>
        <dbReference type="EMBL" id="WOH11196.1"/>
    </source>
</evidence>
<dbReference type="PANTHER" id="PTHR48205">
    <property type="entry name" value="OS01G0742766 PROTEIN"/>
    <property type="match status" value="1"/>
</dbReference>